<evidence type="ECO:0000259" key="13">
    <source>
        <dbReference type="Pfam" id="PF23096"/>
    </source>
</evidence>
<comment type="similarity">
    <text evidence="3">Belongs to the BLM10 family.</text>
</comment>
<feature type="region of interest" description="Disordered" evidence="10">
    <location>
        <begin position="450"/>
        <end position="503"/>
    </location>
</feature>
<keyword evidence="8" id="KW-0539">Nucleus</keyword>
<evidence type="ECO:0000256" key="8">
    <source>
        <dbReference type="ARBA" id="ARBA00023242"/>
    </source>
</evidence>
<dbReference type="InterPro" id="IPR021843">
    <property type="entry name" value="PSME4_C"/>
</dbReference>
<evidence type="ECO:0000256" key="1">
    <source>
        <dbReference type="ARBA" id="ARBA00004324"/>
    </source>
</evidence>
<dbReference type="PANTHER" id="PTHR32170:SF4">
    <property type="entry name" value="DUF3437 DOMAIN-CONTAINING PROTEIN-RELATED"/>
    <property type="match status" value="1"/>
</dbReference>
<dbReference type="Pfam" id="PF11919">
    <property type="entry name" value="PSME4_C"/>
    <property type="match status" value="1"/>
</dbReference>
<dbReference type="GO" id="GO:0006281">
    <property type="term" value="P:DNA repair"/>
    <property type="evidence" value="ECO:0007669"/>
    <property type="project" value="UniProtKB-KW"/>
</dbReference>
<feature type="compositionally biased region" description="Low complexity" evidence="10">
    <location>
        <begin position="578"/>
        <end position="609"/>
    </location>
</feature>
<dbReference type="GO" id="GO:0016607">
    <property type="term" value="C:nuclear speck"/>
    <property type="evidence" value="ECO:0007669"/>
    <property type="project" value="UniProtKB-SubCell"/>
</dbReference>
<feature type="coiled-coil region" evidence="9">
    <location>
        <begin position="1319"/>
        <end position="1346"/>
    </location>
</feature>
<protein>
    <submittedName>
        <fullName evidence="15">Proteasome activator complex subunit 4</fullName>
    </submittedName>
</protein>
<accession>A0A7E4WDS4</accession>
<dbReference type="Pfam" id="PF23096">
    <property type="entry name" value="HEAT_PSME4"/>
    <property type="match status" value="1"/>
</dbReference>
<evidence type="ECO:0000256" key="7">
    <source>
        <dbReference type="ARBA" id="ARBA00023204"/>
    </source>
</evidence>
<dbReference type="InterPro" id="IPR032430">
    <property type="entry name" value="Blm10_mid"/>
</dbReference>
<keyword evidence="5" id="KW-0677">Repeat</keyword>
<evidence type="ECO:0000256" key="6">
    <source>
        <dbReference type="ARBA" id="ARBA00022763"/>
    </source>
</evidence>
<reference evidence="14" key="1">
    <citation type="journal article" date="2013" name="Genetics">
        <title>The draft genome and transcriptome of Panagrellus redivivus are shaped by the harsh demands of a free-living lifestyle.</title>
        <authorList>
            <person name="Srinivasan J."/>
            <person name="Dillman A.R."/>
            <person name="Macchietto M.G."/>
            <person name="Heikkinen L."/>
            <person name="Lakso M."/>
            <person name="Fracchia K.M."/>
            <person name="Antoshechkin I."/>
            <person name="Mortazavi A."/>
            <person name="Wong G."/>
            <person name="Sternberg P.W."/>
        </authorList>
    </citation>
    <scope>NUCLEOTIDE SEQUENCE [LARGE SCALE GENOMIC DNA]</scope>
    <source>
        <strain evidence="14">MT8872</strain>
    </source>
</reference>
<evidence type="ECO:0000313" key="15">
    <source>
        <dbReference type="WBParaSite" id="Pan_g9497.t1"/>
    </source>
</evidence>
<keyword evidence="6" id="KW-0227">DNA damage</keyword>
<feature type="compositionally biased region" description="Low complexity" evidence="10">
    <location>
        <begin position="493"/>
        <end position="503"/>
    </location>
</feature>
<comment type="subcellular location">
    <subcellularLocation>
        <location evidence="2">Cytoplasm</location>
    </subcellularLocation>
    <subcellularLocation>
        <location evidence="1">Nucleus speckle</location>
    </subcellularLocation>
</comment>
<evidence type="ECO:0000259" key="12">
    <source>
        <dbReference type="Pfam" id="PF16507"/>
    </source>
</evidence>
<evidence type="ECO:0000259" key="11">
    <source>
        <dbReference type="Pfam" id="PF11919"/>
    </source>
</evidence>
<evidence type="ECO:0000256" key="10">
    <source>
        <dbReference type="SAM" id="MobiDB-lite"/>
    </source>
</evidence>
<name>A0A7E4WDS4_PANRE</name>
<proteinExistence type="inferred from homology"/>
<dbReference type="InterPro" id="IPR011989">
    <property type="entry name" value="ARM-like"/>
</dbReference>
<dbReference type="SUPFAM" id="SSF48371">
    <property type="entry name" value="ARM repeat"/>
    <property type="match status" value="1"/>
</dbReference>
<dbReference type="InterPro" id="IPR055455">
    <property type="entry name" value="HEAT_PSME4"/>
</dbReference>
<dbReference type="WBParaSite" id="Pan_g9497.t1">
    <property type="protein sequence ID" value="Pan_g9497.t1"/>
    <property type="gene ID" value="Pan_g9497"/>
</dbReference>
<dbReference type="PANTHER" id="PTHR32170">
    <property type="entry name" value="PROTEASOME ACTIVATOR COMPLEX SUBUNIT 4"/>
    <property type="match status" value="1"/>
</dbReference>
<keyword evidence="9" id="KW-0175">Coiled coil</keyword>
<dbReference type="InterPro" id="IPR035309">
    <property type="entry name" value="PSME4"/>
</dbReference>
<evidence type="ECO:0000256" key="2">
    <source>
        <dbReference type="ARBA" id="ARBA00004496"/>
    </source>
</evidence>
<reference evidence="15" key="2">
    <citation type="submission" date="2020-10" db="UniProtKB">
        <authorList>
            <consortium name="WormBaseParasite"/>
        </authorList>
    </citation>
    <scope>IDENTIFICATION</scope>
</reference>
<feature type="domain" description="Proteasome activator Blm10 middle HEAT repeats region" evidence="12">
    <location>
        <begin position="660"/>
        <end position="1013"/>
    </location>
</feature>
<dbReference type="GO" id="GO:0005829">
    <property type="term" value="C:cytosol"/>
    <property type="evidence" value="ECO:0007669"/>
    <property type="project" value="TreeGrafter"/>
</dbReference>
<feature type="domain" description="Proteasome activator complex subunit 4 C-terminal" evidence="11">
    <location>
        <begin position="1932"/>
        <end position="1957"/>
    </location>
</feature>
<dbReference type="GO" id="GO:0070628">
    <property type="term" value="F:proteasome binding"/>
    <property type="evidence" value="ECO:0007669"/>
    <property type="project" value="InterPro"/>
</dbReference>
<dbReference type="Gene3D" id="1.25.10.10">
    <property type="entry name" value="Leucine-rich Repeat Variant"/>
    <property type="match status" value="1"/>
</dbReference>
<feature type="domain" description="Proteasome activator Blm10 middle HEAT repeats region" evidence="12">
    <location>
        <begin position="253"/>
        <end position="397"/>
    </location>
</feature>
<organism evidence="14 15">
    <name type="scientific">Panagrellus redivivus</name>
    <name type="common">Microworm</name>
    <dbReference type="NCBI Taxonomy" id="6233"/>
    <lineage>
        <taxon>Eukaryota</taxon>
        <taxon>Metazoa</taxon>
        <taxon>Ecdysozoa</taxon>
        <taxon>Nematoda</taxon>
        <taxon>Chromadorea</taxon>
        <taxon>Rhabditida</taxon>
        <taxon>Tylenchina</taxon>
        <taxon>Panagrolaimomorpha</taxon>
        <taxon>Panagrolaimoidea</taxon>
        <taxon>Panagrolaimidae</taxon>
        <taxon>Panagrellus</taxon>
    </lineage>
</organism>
<dbReference type="GO" id="GO:0016504">
    <property type="term" value="F:peptidase activator activity"/>
    <property type="evidence" value="ECO:0007669"/>
    <property type="project" value="InterPro"/>
</dbReference>
<keyword evidence="14" id="KW-1185">Reference proteome</keyword>
<feature type="region of interest" description="Disordered" evidence="10">
    <location>
        <begin position="540"/>
        <end position="644"/>
    </location>
</feature>
<evidence type="ECO:0000256" key="4">
    <source>
        <dbReference type="ARBA" id="ARBA00022490"/>
    </source>
</evidence>
<feature type="compositionally biased region" description="Polar residues" evidence="10">
    <location>
        <begin position="466"/>
        <end position="492"/>
    </location>
</feature>
<sequence length="1959" mass="221861">MTELNKYIDVYAFRFTKPDHIDLVRLVYAVLIDIHFPHDIIRLCATTLRNLLSRDHLLSPSELTLAWQPLHDLYIEHVYGKGDRLPKDETLTVALEGAITAARPYFSLDATREILDVVRPRMHPFDDSMIRALRTLGIFMPTKLNKFEHDTYGAKLWVDELWDWYVADAKGVWEPYLVHLFARLTTECCGYIKWESRFDIIFARIMRTLDLTIKKNALEPQQVTSSPQQLQLMACWIVYMLGGSQEAGAQVYLSRMLSALESYLHPSNTGIHTEKLLLFLSTLCNTFIFRVHQERYCKKGATQISPEMRLTDAQIETFVESVLPSIEWTIFTKCQNDQTPLMMRHLAFLAPGLVLPMILNLVYSALTVTNEPHRLLQSMNCLVAICIPLIRDNKLTGKRVPLKLSVQKIINDHNIARVDALENKMMLSAEFTNRERRALRQRYFLRHQNSPVSPAASCPHSPLRESGSNSLEEFNINPNAPSSGLQSLRSGATSSTSGTSIDTTDSWDTSLAKILKNLNTQTARSDSFLSTARSGSFTARSGCSAASVTGTESTTTTSSTGASPAESPAHALKRKEQSVSASSSSSSSTSSISVSMSSNSTTSVGPSTVNLSSEPDSDEDTIELPSISSLSNSNKYPRADSVTQMKIGEETRRLLNSPLRGHVITLLEILVPALDINDINKTTMAFEAIQRLFSMIAIVDCSAAVDVRTDLNFEETVLCEATKRLPDIVDEFITRIFDLIQALSTTTPISSSAVLNSLTDNELDAKFSVEEMLLKKHMTMAFNALLDNCSSSIQERVIERLFVFVVNNKFDNTLGVSIVTGLIFQTIYNSPQEAFPMFLDYVMLKLPMYLTDEVISQRQLDSTTLWYISLACSLFIVPGEYIVKYRTECINLYKMLLALECPSAYLMGCNSLTNAIGNLLNTFVENDRGKQAMLSMPSTEFLPIQHWAKKVSKKQVRLSWHRPSEEELNMGMEFIRLFVFSMLDKLAKPEELRKDEIQKALTIMNSVLVASSEVLPPLEGEFIITEDTFVPMRFISYAKVDQELTLDGQNIRTLILEGLRELAHYLITNTPDDTKSLTSICAIYSNLVFARTTTPAMYYQLLAEFGEMNEAFSDPVQGKRATVMETVQAIVTLSHRQRLVLSQTSRVSFNAAHVKIIADLLDFIGLSSYDSVQSSATIVLNSMLQNFPQATSFVTDRIVENLSNENLSEDSFKGILSLISCGTLFVGNDWKIVAKLLPALVQAKYPENPQIIELLKVVEFVSCQGWKDTAITVKVPESLTDFARQIMMSSRGTSYAGYNGKFLTEEQQSNSVEHAAEKNKEILAVYDDLIEKLAALSQEAMHWRQQQFCQLFLSNMVKYRFSETGIKVLLRQLLDDKVETRVIAMNSLAAWLRTNRPAAFKTALSTMKHFQLPNRTVGSQYPITFGLLLDNFFLAYDSARMPKDAKAWDAMPMVNKQFIGFYQWPKEVKLDAANSTQLEANRQKHQLHKEELIIVNAFADPEFLKRFVDLVLSQKHDGKYFDITVCRLIFYLFRNYNDILLEPLLKVFEQCLSSDDIAKRRFAPEIFVAIVRGSKLWTFQKLQPLWTRLEALLTPALEQLTPELFPNWGTACEAICYHVDPRRYGWFIELVLKLCVKPMTHVNQTEIRFTLLTTIISYTGWRGTTIHNSALIIAKPMMYTPYFTVRQHTAQLFNEALALDIPGFTKDFTIPPSYSPITMSIIIGAFAPELRLLWAEAVDVDEGFVNPIKEPVNKDDRPERKIALNALKSIVTMLNLYYDAPYRCICKSVAHMIPLLAHFEHDGDGEMAKITSNAFKKYLSKAFVMESMADFVVWMLEKTFKHARSWRTKAVLIPYMQQIVFANLFVFETPSRRDKMMRLIHTAIGDSQIEFRHAAAECLSAFIHYGYIEVTDDFINHFFKLAQFCRKENFHKKHAGILGLGAILLAFPYSVPKFLPRTQ</sequence>
<evidence type="ECO:0000256" key="3">
    <source>
        <dbReference type="ARBA" id="ARBA00005739"/>
    </source>
</evidence>
<evidence type="ECO:0000256" key="9">
    <source>
        <dbReference type="SAM" id="Coils"/>
    </source>
</evidence>
<evidence type="ECO:0000313" key="14">
    <source>
        <dbReference type="Proteomes" id="UP000492821"/>
    </source>
</evidence>
<evidence type="ECO:0000256" key="5">
    <source>
        <dbReference type="ARBA" id="ARBA00022737"/>
    </source>
</evidence>
<feature type="compositionally biased region" description="Low complexity" evidence="10">
    <location>
        <begin position="544"/>
        <end position="569"/>
    </location>
</feature>
<dbReference type="GO" id="GO:0010499">
    <property type="term" value="P:proteasomal ubiquitin-independent protein catabolic process"/>
    <property type="evidence" value="ECO:0007669"/>
    <property type="project" value="TreeGrafter"/>
</dbReference>
<dbReference type="Pfam" id="PF16507">
    <property type="entry name" value="HEAT_PSME4_mid"/>
    <property type="match status" value="2"/>
</dbReference>
<feature type="domain" description="Proteasome activator complex subunit 4-like HEAT repeat-like" evidence="13">
    <location>
        <begin position="1366"/>
        <end position="1648"/>
    </location>
</feature>
<dbReference type="Proteomes" id="UP000492821">
    <property type="component" value="Unassembled WGS sequence"/>
</dbReference>
<keyword evidence="7" id="KW-0234">DNA repair</keyword>
<dbReference type="InterPro" id="IPR016024">
    <property type="entry name" value="ARM-type_fold"/>
</dbReference>
<keyword evidence="4" id="KW-0963">Cytoplasm</keyword>
<feature type="compositionally biased region" description="Polar residues" evidence="10">
    <location>
        <begin position="626"/>
        <end position="635"/>
    </location>
</feature>